<dbReference type="Gene3D" id="3.30.70.60">
    <property type="match status" value="1"/>
</dbReference>
<comment type="caution">
    <text evidence="1">The sequence shown here is derived from an EMBL/GenBank/DDBJ whole genome shotgun (WGS) entry which is preliminary data.</text>
</comment>
<organism evidence="1 2">
    <name type="scientific">Candidatus Taylorbacteria bacterium RIFCSPLOWO2_01_FULL_48_100</name>
    <dbReference type="NCBI Taxonomy" id="1802322"/>
    <lineage>
        <taxon>Bacteria</taxon>
        <taxon>Candidatus Tayloriibacteriota</taxon>
    </lineage>
</organism>
<sequence length="180" mass="19279">MTPFRSTKFLLWVSAGLALAAVTLYAALWFVFTLEQSRVSAAAGALADAAQARISDTALRALLSETEEKRAQANELFVGRGDTVAFLKDLEVVGADAGVKTKVVSVAKAESVEDADTLAEAGLETLAIAVEASGSFSGTHRFLVLLERMPRTISIRRASFAMDDNGIWNGVFEIQVLKIK</sequence>
<dbReference type="EMBL" id="MHSA01000011">
    <property type="protein sequence ID" value="OHA34561.1"/>
    <property type="molecule type" value="Genomic_DNA"/>
</dbReference>
<proteinExistence type="predicted"/>
<dbReference type="Proteomes" id="UP000177797">
    <property type="component" value="Unassembled WGS sequence"/>
</dbReference>
<evidence type="ECO:0000313" key="2">
    <source>
        <dbReference type="Proteomes" id="UP000177797"/>
    </source>
</evidence>
<gene>
    <name evidence="1" type="ORF">A2938_03355</name>
</gene>
<name>A0A1G2NGN7_9BACT</name>
<evidence type="ECO:0000313" key="1">
    <source>
        <dbReference type="EMBL" id="OHA34561.1"/>
    </source>
</evidence>
<reference evidence="1 2" key="1">
    <citation type="journal article" date="2016" name="Nat. Commun.">
        <title>Thousands of microbial genomes shed light on interconnected biogeochemical processes in an aquifer system.</title>
        <authorList>
            <person name="Anantharaman K."/>
            <person name="Brown C.T."/>
            <person name="Hug L.A."/>
            <person name="Sharon I."/>
            <person name="Castelle C.J."/>
            <person name="Probst A.J."/>
            <person name="Thomas B.C."/>
            <person name="Singh A."/>
            <person name="Wilkins M.J."/>
            <person name="Karaoz U."/>
            <person name="Brodie E.L."/>
            <person name="Williams K.H."/>
            <person name="Hubbard S.S."/>
            <person name="Banfield J.F."/>
        </authorList>
    </citation>
    <scope>NUCLEOTIDE SEQUENCE [LARGE SCALE GENOMIC DNA]</scope>
</reference>
<dbReference type="InterPro" id="IPR014717">
    <property type="entry name" value="Transl_elong_EF1B/ribsomal_bS6"/>
</dbReference>
<accession>A0A1G2NGN7</accession>
<dbReference type="AlphaFoldDB" id="A0A1G2NGN7"/>
<protein>
    <submittedName>
        <fullName evidence="1">Uncharacterized protein</fullName>
    </submittedName>
</protein>